<protein>
    <recommendedName>
        <fullName evidence="2">VWFD domain-containing protein</fullName>
    </recommendedName>
</protein>
<feature type="region of interest" description="Disordered" evidence="1">
    <location>
        <begin position="95"/>
        <end position="115"/>
    </location>
</feature>
<dbReference type="EMBL" id="CAUEEQ010046689">
    <property type="protein sequence ID" value="CAJ0958922.1"/>
    <property type="molecule type" value="Genomic_DNA"/>
</dbReference>
<keyword evidence="4" id="KW-1185">Reference proteome</keyword>
<reference evidence="3" key="1">
    <citation type="submission" date="2023-07" db="EMBL/GenBank/DDBJ databases">
        <authorList>
            <person name="Stuckert A."/>
        </authorList>
    </citation>
    <scope>NUCLEOTIDE SEQUENCE</scope>
</reference>
<dbReference type="CDD" id="cd19941">
    <property type="entry name" value="TIL"/>
    <property type="match status" value="1"/>
</dbReference>
<evidence type="ECO:0000256" key="1">
    <source>
        <dbReference type="SAM" id="MobiDB-lite"/>
    </source>
</evidence>
<dbReference type="Pfam" id="PF01826">
    <property type="entry name" value="TIL"/>
    <property type="match status" value="1"/>
</dbReference>
<dbReference type="PROSITE" id="PS51233">
    <property type="entry name" value="VWFD"/>
    <property type="match status" value="2"/>
</dbReference>
<feature type="compositionally biased region" description="Pro residues" evidence="1">
    <location>
        <begin position="102"/>
        <end position="112"/>
    </location>
</feature>
<dbReference type="Pfam" id="PF00094">
    <property type="entry name" value="VWD"/>
    <property type="match status" value="2"/>
</dbReference>
<dbReference type="InterPro" id="IPR002919">
    <property type="entry name" value="TIL_dom"/>
</dbReference>
<organism evidence="3 4">
    <name type="scientific">Ranitomeya imitator</name>
    <name type="common">mimic poison frog</name>
    <dbReference type="NCBI Taxonomy" id="111125"/>
    <lineage>
        <taxon>Eukaryota</taxon>
        <taxon>Metazoa</taxon>
        <taxon>Chordata</taxon>
        <taxon>Craniata</taxon>
        <taxon>Vertebrata</taxon>
        <taxon>Euteleostomi</taxon>
        <taxon>Amphibia</taxon>
        <taxon>Batrachia</taxon>
        <taxon>Anura</taxon>
        <taxon>Neobatrachia</taxon>
        <taxon>Hyloidea</taxon>
        <taxon>Dendrobatidae</taxon>
        <taxon>Dendrobatinae</taxon>
        <taxon>Ranitomeya</taxon>
    </lineage>
</organism>
<dbReference type="InterPro" id="IPR036084">
    <property type="entry name" value="Ser_inhib-like_sf"/>
</dbReference>
<sequence>VDDLWKTLPVILNGGAVKVERSGRYVILETDFKLRVSYDTDHSVELKIPDAFSGEVCGMCGNYNNRRPDDFLMPDGQLAQNSNELGNSWIVYDKNDPSCTDQPPPPPPPTCPPEDESLYLKAMHSVVCLTSKDDLFSKHMLMPVRNKESPSQAGETLHLANSQEMKNVQAIAITRTCMTACPATCLDPQAPEKCTSPCVEGCECKDGYILSGGACVSKSQCGCSYNDQYYNVKAVMNSLKETVRGDVNVRITTWSPVYLCLVQKMKSVRLQNGLLGCYQPSSATCHIYGDPHYSTFDGTLHHFQGSCNYTVSETCANTHLTALLSPQKRNEHRGNPSWTAHKFSCSDCGRCAHLDREETILCM</sequence>
<evidence type="ECO:0000259" key="2">
    <source>
        <dbReference type="PROSITE" id="PS51233"/>
    </source>
</evidence>
<dbReference type="InterPro" id="IPR052749">
    <property type="entry name" value="Alpha-tectorin"/>
</dbReference>
<dbReference type="SUPFAM" id="SSF57567">
    <property type="entry name" value="Serine protease inhibitors"/>
    <property type="match status" value="1"/>
</dbReference>
<feature type="domain" description="VWFD" evidence="2">
    <location>
        <begin position="283"/>
        <end position="363"/>
    </location>
</feature>
<proteinExistence type="predicted"/>
<gene>
    <name evidence="3" type="ORF">RIMI_LOCUS16604241</name>
</gene>
<evidence type="ECO:0000313" key="4">
    <source>
        <dbReference type="Proteomes" id="UP001176940"/>
    </source>
</evidence>
<feature type="domain" description="VWFD" evidence="2">
    <location>
        <begin position="1"/>
        <end position="100"/>
    </location>
</feature>
<dbReference type="Proteomes" id="UP001176940">
    <property type="component" value="Unassembled WGS sequence"/>
</dbReference>
<feature type="non-terminal residue" evidence="3">
    <location>
        <position position="1"/>
    </location>
</feature>
<accession>A0ABN9M8X2</accession>
<evidence type="ECO:0000313" key="3">
    <source>
        <dbReference type="EMBL" id="CAJ0958922.1"/>
    </source>
</evidence>
<comment type="caution">
    <text evidence="3">The sequence shown here is derived from an EMBL/GenBank/DDBJ whole genome shotgun (WGS) entry which is preliminary data.</text>
</comment>
<dbReference type="InterPro" id="IPR001846">
    <property type="entry name" value="VWF_type-D"/>
</dbReference>
<dbReference type="Gene3D" id="2.10.25.10">
    <property type="entry name" value="Laminin"/>
    <property type="match status" value="1"/>
</dbReference>
<name>A0ABN9M8X2_9NEOB</name>
<dbReference type="PANTHER" id="PTHR46160:SF9">
    <property type="entry name" value="PROTEIN PRY2-RELATED"/>
    <property type="match status" value="1"/>
</dbReference>
<dbReference type="PANTHER" id="PTHR46160">
    <property type="entry name" value="ALPHA-TECTORIN-RELATED"/>
    <property type="match status" value="1"/>
</dbReference>